<evidence type="ECO:0000313" key="1">
    <source>
        <dbReference type="EMBL" id="CUW04905.1"/>
    </source>
</evidence>
<proteinExistence type="predicted"/>
<comment type="caution">
    <text evidence="1">The sequence shown here is derived from an EMBL/GenBank/DDBJ whole genome shotgun (WGS) entry which is preliminary data.</text>
</comment>
<gene>
    <name evidence="1" type="ORF">PL111_0697</name>
</gene>
<dbReference type="Proteomes" id="UP000198868">
    <property type="component" value="Unassembled WGS sequence"/>
</dbReference>
<reference evidence="1 2" key="1">
    <citation type="submission" date="2015-12" db="EMBL/GenBank/DDBJ databases">
        <authorList>
            <person name="Andreevskaya M."/>
        </authorList>
    </citation>
    <scope>NUCLEOTIDE SEQUENCE [LARGE SCALE GENOMIC DNA]</scope>
    <source>
        <strain evidence="1 2">PL111</strain>
    </source>
</reference>
<accession>A0AAN2UEH9</accession>
<organism evidence="1 2">
    <name type="scientific">Leuconostoc inhae</name>
    <dbReference type="NCBI Taxonomy" id="178001"/>
    <lineage>
        <taxon>Bacteria</taxon>
        <taxon>Bacillati</taxon>
        <taxon>Bacillota</taxon>
        <taxon>Bacilli</taxon>
        <taxon>Lactobacillales</taxon>
        <taxon>Lactobacillaceae</taxon>
        <taxon>Leuconostoc</taxon>
    </lineage>
</organism>
<dbReference type="EMBL" id="FBTU01000003">
    <property type="protein sequence ID" value="CUW04905.1"/>
    <property type="molecule type" value="Genomic_DNA"/>
</dbReference>
<evidence type="ECO:0000313" key="2">
    <source>
        <dbReference type="Proteomes" id="UP000198868"/>
    </source>
</evidence>
<protein>
    <submittedName>
        <fullName evidence="1">Uncharacterized protein</fullName>
    </submittedName>
</protein>
<sequence>MAFFEPPTVLIGVVLNHTCQDCVWGTGGVLNPLKLTVALYELF</sequence>
<name>A0AAN2UEH9_9LACO</name>
<dbReference type="AlphaFoldDB" id="A0AAN2UEH9"/>